<dbReference type="GO" id="GO:0016887">
    <property type="term" value="F:ATP hydrolysis activity"/>
    <property type="evidence" value="ECO:0007669"/>
    <property type="project" value="InterPro"/>
</dbReference>
<dbReference type="Proteomes" id="UP000029278">
    <property type="component" value="Unassembled WGS sequence"/>
</dbReference>
<keyword evidence="6" id="KW-0378">Hydrolase</keyword>
<dbReference type="Gene3D" id="1.20.1560.10">
    <property type="entry name" value="ABC transporter type 1, transmembrane domain"/>
    <property type="match status" value="1"/>
</dbReference>
<organism evidence="13 15">
    <name type="scientific">Paenibacillus macerans</name>
    <name type="common">Bacillus macerans</name>
    <dbReference type="NCBI Taxonomy" id="44252"/>
    <lineage>
        <taxon>Bacteria</taxon>
        <taxon>Bacillati</taxon>
        <taxon>Bacillota</taxon>
        <taxon>Bacilli</taxon>
        <taxon>Bacillales</taxon>
        <taxon>Paenibacillaceae</taxon>
        <taxon>Paenibacillus</taxon>
    </lineage>
</organism>
<dbReference type="EMBL" id="WNZZ01000020">
    <property type="protein sequence ID" value="MUG24985.1"/>
    <property type="molecule type" value="Genomic_DNA"/>
</dbReference>
<dbReference type="NCBIfam" id="TIGR02868">
    <property type="entry name" value="CydC"/>
    <property type="match status" value="1"/>
</dbReference>
<dbReference type="InterPro" id="IPR039421">
    <property type="entry name" value="Type_1_exporter"/>
</dbReference>
<evidence type="ECO:0000313" key="15">
    <source>
        <dbReference type="Proteomes" id="UP000029278"/>
    </source>
</evidence>
<feature type="transmembrane region" description="Helical" evidence="10">
    <location>
        <begin position="250"/>
        <end position="270"/>
    </location>
</feature>
<dbReference type="OrthoDB" id="9762778at2"/>
<dbReference type="GO" id="GO:0005886">
    <property type="term" value="C:plasma membrane"/>
    <property type="evidence" value="ECO:0007669"/>
    <property type="project" value="UniProtKB-SubCell"/>
</dbReference>
<evidence type="ECO:0000256" key="8">
    <source>
        <dbReference type="ARBA" id="ARBA00022989"/>
    </source>
</evidence>
<accession>A0A090ZQZ6</accession>
<feature type="transmembrane region" description="Helical" evidence="10">
    <location>
        <begin position="12"/>
        <end position="45"/>
    </location>
</feature>
<dbReference type="PANTHER" id="PTHR24221">
    <property type="entry name" value="ATP-BINDING CASSETTE SUB-FAMILY B"/>
    <property type="match status" value="1"/>
</dbReference>
<dbReference type="InterPro" id="IPR027417">
    <property type="entry name" value="P-loop_NTPase"/>
</dbReference>
<keyword evidence="9 10" id="KW-0472">Membrane</keyword>
<feature type="transmembrane region" description="Helical" evidence="10">
    <location>
        <begin position="133"/>
        <end position="157"/>
    </location>
</feature>
<evidence type="ECO:0000256" key="3">
    <source>
        <dbReference type="ARBA" id="ARBA00022475"/>
    </source>
</evidence>
<evidence type="ECO:0000313" key="13">
    <source>
        <dbReference type="EMBL" id="KFN06546.1"/>
    </source>
</evidence>
<dbReference type="InterPro" id="IPR011527">
    <property type="entry name" value="ABC1_TM_dom"/>
</dbReference>
<dbReference type="PANTHER" id="PTHR24221:SF654">
    <property type="entry name" value="ATP-BINDING CASSETTE SUB-FAMILY B MEMBER 6"/>
    <property type="match status" value="1"/>
</dbReference>
<evidence type="ECO:0000256" key="5">
    <source>
        <dbReference type="ARBA" id="ARBA00022741"/>
    </source>
</evidence>
<keyword evidence="3" id="KW-1003">Cell membrane</keyword>
<evidence type="ECO:0000256" key="7">
    <source>
        <dbReference type="ARBA" id="ARBA00022840"/>
    </source>
</evidence>
<dbReference type="HOGENOM" id="CLU_000604_84_9_9"/>
<dbReference type="SUPFAM" id="SSF52540">
    <property type="entry name" value="P-loop containing nucleoside triphosphate hydrolases"/>
    <property type="match status" value="1"/>
</dbReference>
<evidence type="ECO:0000313" key="16">
    <source>
        <dbReference type="Proteomes" id="UP000442469"/>
    </source>
</evidence>
<comment type="subcellular location">
    <subcellularLocation>
        <location evidence="1">Cell membrane</location>
        <topology evidence="1">Multi-pass membrane protein</topology>
    </subcellularLocation>
</comment>
<feature type="domain" description="ABC transporter" evidence="11">
    <location>
        <begin position="339"/>
        <end position="551"/>
    </location>
</feature>
<evidence type="ECO:0000256" key="6">
    <source>
        <dbReference type="ARBA" id="ARBA00022807"/>
    </source>
</evidence>
<sequence length="551" mass="59553">MHRGRVAIALKLLALTGPLVPFLLLAIILGVLGFLAAIGIVVFGGYAVLNAADMVDVPGIKTCFAVIAGCAVLRGAFRYGEQLCGHYIAFKLLAVIRDKVFGALRRLAPAKLESRDKGNLISIITSDIELLEVFYAHTIAPVVIAVVISSVMIVFIAQYSYELAAIAALAYLTVGLLIPAAASWLDRGHGKVYKRRFGELSSYFLDSLRGMKESIQYGCGEKRLDVVDRMSDELDAEFKGLKRHEGGVKAATDTAVIGFSFSILLAGLSLLSAGRIGIDGVVISTMVLFSSFGPVVSLSNLSNSLLLTFASAGRVLDLLDEPEQTVEVTEGTDVSFAGASCREVTFGYGKEPVVEDVNLTVAPGQIVGITGKSGSGKSTLLKLLMRFWDVDEGRICISNEDIRKLNTENLRSLQSYVTQDTFLFNDTIEANIKIGRPDATREQVAEAAKKASVYEFIQSLPQGFETAVGELGDRLSGGERQRIGLARAFLHDALLVLLDEPTSNLDALNEALILKSLKEESKHRTIVLVSHRSSTLRIADEFYHMADGRIS</sequence>
<name>A0A090ZQZ6_PAEMA</name>
<keyword evidence="7" id="KW-0067">ATP-binding</keyword>
<dbReference type="Proteomes" id="UP000442469">
    <property type="component" value="Unassembled WGS sequence"/>
</dbReference>
<evidence type="ECO:0000313" key="14">
    <source>
        <dbReference type="EMBL" id="MUG24985.1"/>
    </source>
</evidence>
<keyword evidence="8 10" id="KW-1133">Transmembrane helix</keyword>
<protein>
    <submittedName>
        <fullName evidence="14">Thiol reductant ABC exporter subunit CydC</fullName>
    </submittedName>
    <submittedName>
        <fullName evidence="13">Thiol reductant ABC exporter, CydC subunit</fullName>
    </submittedName>
</protein>
<evidence type="ECO:0000256" key="1">
    <source>
        <dbReference type="ARBA" id="ARBA00004651"/>
    </source>
</evidence>
<keyword evidence="6" id="KW-0645">Protease</keyword>
<proteinExistence type="predicted"/>
<evidence type="ECO:0000256" key="4">
    <source>
        <dbReference type="ARBA" id="ARBA00022692"/>
    </source>
</evidence>
<keyword evidence="4 10" id="KW-0812">Transmembrane</keyword>
<keyword evidence="5" id="KW-0547">Nucleotide-binding</keyword>
<feature type="transmembrane region" description="Helical" evidence="10">
    <location>
        <begin position="276"/>
        <end position="296"/>
    </location>
</feature>
<dbReference type="Gene3D" id="3.40.50.300">
    <property type="entry name" value="P-loop containing nucleotide triphosphate hydrolases"/>
    <property type="match status" value="1"/>
</dbReference>
<dbReference type="InterPro" id="IPR014223">
    <property type="entry name" value="ABC_CydC/D"/>
</dbReference>
<feature type="transmembrane region" description="Helical" evidence="10">
    <location>
        <begin position="163"/>
        <end position="185"/>
    </location>
</feature>
<evidence type="ECO:0000256" key="10">
    <source>
        <dbReference type="SAM" id="Phobius"/>
    </source>
</evidence>
<dbReference type="FunFam" id="3.40.50.300:FF:000299">
    <property type="entry name" value="ABC transporter ATP-binding protein/permease"/>
    <property type="match status" value="1"/>
</dbReference>
<keyword evidence="2" id="KW-0813">Transport</keyword>
<dbReference type="GO" id="GO:0045454">
    <property type="term" value="P:cell redox homeostasis"/>
    <property type="evidence" value="ECO:0007669"/>
    <property type="project" value="InterPro"/>
</dbReference>
<dbReference type="InterPro" id="IPR003439">
    <property type="entry name" value="ABC_transporter-like_ATP-bd"/>
</dbReference>
<dbReference type="GO" id="GO:0005524">
    <property type="term" value="F:ATP binding"/>
    <property type="evidence" value="ECO:0007669"/>
    <property type="project" value="UniProtKB-KW"/>
</dbReference>
<dbReference type="PROSITE" id="PS50929">
    <property type="entry name" value="ABC_TM1F"/>
    <property type="match status" value="1"/>
</dbReference>
<dbReference type="Pfam" id="PF00664">
    <property type="entry name" value="ABC_membrane"/>
    <property type="match status" value="1"/>
</dbReference>
<gene>
    <name evidence="13" type="primary">cydC</name>
    <name evidence="13" type="ORF">DJ90_4114</name>
    <name evidence="14" type="ORF">GNQ08_21710</name>
</gene>
<dbReference type="GO" id="GO:0008234">
    <property type="term" value="F:cysteine-type peptidase activity"/>
    <property type="evidence" value="ECO:0007669"/>
    <property type="project" value="UniProtKB-KW"/>
</dbReference>
<dbReference type="STRING" id="44252.DJ90_4114"/>
<evidence type="ECO:0000256" key="2">
    <source>
        <dbReference type="ARBA" id="ARBA00022448"/>
    </source>
</evidence>
<dbReference type="InterPro" id="IPR036640">
    <property type="entry name" value="ABC1_TM_sf"/>
</dbReference>
<reference evidence="13 15" key="1">
    <citation type="submission" date="2014-04" db="EMBL/GenBank/DDBJ databases">
        <authorList>
            <person name="Bishop-Lilly K.A."/>
            <person name="Broomall S.M."/>
            <person name="Chain P.S."/>
            <person name="Chertkov O."/>
            <person name="Coyne S.R."/>
            <person name="Daligault H.E."/>
            <person name="Davenport K.W."/>
            <person name="Erkkila T."/>
            <person name="Frey K.G."/>
            <person name="Gibbons H.S."/>
            <person name="Gu W."/>
            <person name="Jaissle J."/>
            <person name="Johnson S.L."/>
            <person name="Koroleva G.I."/>
            <person name="Ladner J.T."/>
            <person name="Lo C.-C."/>
            <person name="Minogue T.D."/>
            <person name="Munk C."/>
            <person name="Palacios G.F."/>
            <person name="Redden C.L."/>
            <person name="Rosenzweig C.N."/>
            <person name="Scholz M.B."/>
            <person name="Teshima H."/>
            <person name="Xu Y."/>
        </authorList>
    </citation>
    <scope>NUCLEOTIDE SEQUENCE [LARGE SCALE GENOMIC DNA]</scope>
    <source>
        <strain evidence="13 15">8244</strain>
    </source>
</reference>
<comment type="caution">
    <text evidence="13">The sequence shown here is derived from an EMBL/GenBank/DDBJ whole genome shotgun (WGS) entry which is preliminary data.</text>
</comment>
<reference evidence="14 16" key="2">
    <citation type="submission" date="2019-11" db="EMBL/GenBank/DDBJ databases">
        <title>Draft genome sequences of five Paenibacillus species of dairy origin.</title>
        <authorList>
            <person name="Olajide A.M."/>
            <person name="Chen S."/>
            <person name="Lapointe G."/>
        </authorList>
    </citation>
    <scope>NUCLEOTIDE SEQUENCE [LARGE SCALE GENOMIC DNA]</scope>
    <source>
        <strain evidence="14 16">3CT49</strain>
    </source>
</reference>
<evidence type="ECO:0000256" key="9">
    <source>
        <dbReference type="ARBA" id="ARBA00023136"/>
    </source>
</evidence>
<dbReference type="AlphaFoldDB" id="A0A090ZQZ6"/>
<dbReference type="PATRIC" id="fig|44252.3.peg.4088"/>
<feature type="domain" description="ABC transmembrane type-1" evidence="12">
    <location>
        <begin position="24"/>
        <end position="307"/>
    </location>
</feature>
<dbReference type="Pfam" id="PF00005">
    <property type="entry name" value="ABC_tran"/>
    <property type="match status" value="1"/>
</dbReference>
<dbReference type="GO" id="GO:0140359">
    <property type="term" value="F:ABC-type transporter activity"/>
    <property type="evidence" value="ECO:0007669"/>
    <property type="project" value="InterPro"/>
</dbReference>
<dbReference type="RefSeq" id="WP_036626070.1">
    <property type="nucleotide sequence ID" value="NZ_CP086393.1"/>
</dbReference>
<dbReference type="InterPro" id="IPR003593">
    <property type="entry name" value="AAA+_ATPase"/>
</dbReference>
<dbReference type="InterPro" id="IPR017871">
    <property type="entry name" value="ABC_transporter-like_CS"/>
</dbReference>
<keyword evidence="6" id="KW-0788">Thiol protease</keyword>
<dbReference type="SMART" id="SM00382">
    <property type="entry name" value="AAA"/>
    <property type="match status" value="1"/>
</dbReference>
<dbReference type="PROSITE" id="PS50893">
    <property type="entry name" value="ABC_TRANSPORTER_2"/>
    <property type="match status" value="1"/>
</dbReference>
<keyword evidence="15" id="KW-1185">Reference proteome</keyword>
<dbReference type="EMBL" id="JMQA01000037">
    <property type="protein sequence ID" value="KFN06546.1"/>
    <property type="molecule type" value="Genomic_DNA"/>
</dbReference>
<dbReference type="PROSITE" id="PS00211">
    <property type="entry name" value="ABC_TRANSPORTER_1"/>
    <property type="match status" value="1"/>
</dbReference>
<evidence type="ECO:0000259" key="12">
    <source>
        <dbReference type="PROSITE" id="PS50929"/>
    </source>
</evidence>
<dbReference type="SUPFAM" id="SSF90123">
    <property type="entry name" value="ABC transporter transmembrane region"/>
    <property type="match status" value="1"/>
</dbReference>
<dbReference type="GO" id="GO:0034775">
    <property type="term" value="P:glutathione transmembrane transport"/>
    <property type="evidence" value="ECO:0007669"/>
    <property type="project" value="InterPro"/>
</dbReference>
<dbReference type="GeneID" id="77009507"/>
<evidence type="ECO:0000259" key="11">
    <source>
        <dbReference type="PROSITE" id="PS50893"/>
    </source>
</evidence>